<evidence type="ECO:0000313" key="3">
    <source>
        <dbReference type="Proteomes" id="UP000265520"/>
    </source>
</evidence>
<evidence type="ECO:0000256" key="1">
    <source>
        <dbReference type="SAM" id="Phobius"/>
    </source>
</evidence>
<comment type="caution">
    <text evidence="2">The sequence shown here is derived from an EMBL/GenBank/DDBJ whole genome shotgun (WGS) entry which is preliminary data.</text>
</comment>
<reference evidence="2 3" key="1">
    <citation type="journal article" date="2018" name="Front. Plant Sci.">
        <title>Red Clover (Trifolium pratense) and Zigzag Clover (T. medium) - A Picture of Genomic Similarities and Differences.</title>
        <authorList>
            <person name="Dluhosova J."/>
            <person name="Istvanek J."/>
            <person name="Nedelnik J."/>
            <person name="Repkova J."/>
        </authorList>
    </citation>
    <scope>NUCLEOTIDE SEQUENCE [LARGE SCALE GENOMIC DNA]</scope>
    <source>
        <strain evidence="3">cv. 10/8</strain>
        <tissue evidence="2">Leaf</tissue>
    </source>
</reference>
<organism evidence="2 3">
    <name type="scientific">Trifolium medium</name>
    <dbReference type="NCBI Taxonomy" id="97028"/>
    <lineage>
        <taxon>Eukaryota</taxon>
        <taxon>Viridiplantae</taxon>
        <taxon>Streptophyta</taxon>
        <taxon>Embryophyta</taxon>
        <taxon>Tracheophyta</taxon>
        <taxon>Spermatophyta</taxon>
        <taxon>Magnoliopsida</taxon>
        <taxon>eudicotyledons</taxon>
        <taxon>Gunneridae</taxon>
        <taxon>Pentapetalae</taxon>
        <taxon>rosids</taxon>
        <taxon>fabids</taxon>
        <taxon>Fabales</taxon>
        <taxon>Fabaceae</taxon>
        <taxon>Papilionoideae</taxon>
        <taxon>50 kb inversion clade</taxon>
        <taxon>NPAAA clade</taxon>
        <taxon>Hologalegina</taxon>
        <taxon>IRL clade</taxon>
        <taxon>Trifolieae</taxon>
        <taxon>Trifolium</taxon>
    </lineage>
</organism>
<accession>A0A392PF18</accession>
<dbReference type="AlphaFoldDB" id="A0A392PF18"/>
<proteinExistence type="predicted"/>
<keyword evidence="1" id="KW-1133">Transmembrane helix</keyword>
<feature type="transmembrane region" description="Helical" evidence="1">
    <location>
        <begin position="20"/>
        <end position="40"/>
    </location>
</feature>
<evidence type="ECO:0000313" key="2">
    <source>
        <dbReference type="EMBL" id="MCI10237.1"/>
    </source>
</evidence>
<dbReference type="EMBL" id="LXQA010075476">
    <property type="protein sequence ID" value="MCI10237.1"/>
    <property type="molecule type" value="Genomic_DNA"/>
</dbReference>
<name>A0A392PF18_9FABA</name>
<keyword evidence="1" id="KW-0472">Membrane</keyword>
<sequence length="57" mass="6609">MREPSYDGLEAAFAEKALQVIATVTILIMLIFFFIFHSWVSISFCESNRNLESLNFF</sequence>
<dbReference type="Proteomes" id="UP000265520">
    <property type="component" value="Unassembled WGS sequence"/>
</dbReference>
<keyword evidence="3" id="KW-1185">Reference proteome</keyword>
<keyword evidence="1" id="KW-0812">Transmembrane</keyword>
<protein>
    <submittedName>
        <fullName evidence="2">Uncharacterized protein</fullName>
    </submittedName>
</protein>